<reference evidence="5 6" key="1">
    <citation type="submission" date="2023-08" db="EMBL/GenBank/DDBJ databases">
        <title>Nocardioides seae sp. nov., a bacterium isolated from a soil.</title>
        <authorList>
            <person name="Wang X."/>
        </authorList>
    </citation>
    <scope>NUCLEOTIDE SEQUENCE [LARGE SCALE GENOMIC DNA]</scope>
    <source>
        <strain evidence="5 6">YZH12</strain>
    </source>
</reference>
<proteinExistence type="inferred from homology"/>
<dbReference type="RefSeq" id="WP_315732163.1">
    <property type="nucleotide sequence ID" value="NZ_JAVYII010000002.1"/>
</dbReference>
<evidence type="ECO:0000313" key="6">
    <source>
        <dbReference type="Proteomes" id="UP001268542"/>
    </source>
</evidence>
<dbReference type="PANTHER" id="PTHR43103:SF5">
    <property type="entry name" value="4-EPIMERASE, PUTATIVE (AFU_ORTHOLOGUE AFUA_7G00360)-RELATED"/>
    <property type="match status" value="1"/>
</dbReference>
<name>A0ABU3PU39_9ACTN</name>
<evidence type="ECO:0000256" key="1">
    <source>
        <dbReference type="ARBA" id="ARBA00007637"/>
    </source>
</evidence>
<dbReference type="Pfam" id="PF01370">
    <property type="entry name" value="Epimerase"/>
    <property type="match status" value="1"/>
</dbReference>
<dbReference type="Proteomes" id="UP001268542">
    <property type="component" value="Unassembled WGS sequence"/>
</dbReference>
<keyword evidence="3" id="KW-0520">NAD</keyword>
<comment type="similarity">
    <text evidence="1">Belongs to the NAD(P)-dependent epimerase/dehydratase family.</text>
</comment>
<dbReference type="InterPro" id="IPR036291">
    <property type="entry name" value="NAD(P)-bd_dom_sf"/>
</dbReference>
<keyword evidence="6" id="KW-1185">Reference proteome</keyword>
<feature type="domain" description="NAD-dependent epimerase/dehydratase" evidence="4">
    <location>
        <begin position="3"/>
        <end position="172"/>
    </location>
</feature>
<gene>
    <name evidence="5" type="ORF">RDV89_06665</name>
</gene>
<keyword evidence="2" id="KW-0560">Oxidoreductase</keyword>
<evidence type="ECO:0000259" key="4">
    <source>
        <dbReference type="Pfam" id="PF01370"/>
    </source>
</evidence>
<dbReference type="EMBL" id="JAVYII010000002">
    <property type="protein sequence ID" value="MDT9592741.1"/>
    <property type="molecule type" value="Genomic_DNA"/>
</dbReference>
<dbReference type="SUPFAM" id="SSF51735">
    <property type="entry name" value="NAD(P)-binding Rossmann-fold domains"/>
    <property type="match status" value="1"/>
</dbReference>
<organism evidence="5 6">
    <name type="scientific">Nocardioides imazamoxiresistens</name>
    <dbReference type="NCBI Taxonomy" id="3231893"/>
    <lineage>
        <taxon>Bacteria</taxon>
        <taxon>Bacillati</taxon>
        <taxon>Actinomycetota</taxon>
        <taxon>Actinomycetes</taxon>
        <taxon>Propionibacteriales</taxon>
        <taxon>Nocardioidaceae</taxon>
        <taxon>Nocardioides</taxon>
    </lineage>
</organism>
<dbReference type="Gene3D" id="3.40.50.720">
    <property type="entry name" value="NAD(P)-binding Rossmann-like Domain"/>
    <property type="match status" value="1"/>
</dbReference>
<evidence type="ECO:0000313" key="5">
    <source>
        <dbReference type="EMBL" id="MDT9592741.1"/>
    </source>
</evidence>
<evidence type="ECO:0000256" key="3">
    <source>
        <dbReference type="ARBA" id="ARBA00023027"/>
    </source>
</evidence>
<accession>A0ABU3PU39</accession>
<dbReference type="InterPro" id="IPR001509">
    <property type="entry name" value="Epimerase_deHydtase"/>
</dbReference>
<comment type="caution">
    <text evidence="5">The sequence shown here is derived from an EMBL/GenBank/DDBJ whole genome shotgun (WGS) entry which is preliminary data.</text>
</comment>
<dbReference type="PANTHER" id="PTHR43103">
    <property type="entry name" value="NUCLEOSIDE-DIPHOSPHATE-SUGAR EPIMERASE"/>
    <property type="match status" value="1"/>
</dbReference>
<evidence type="ECO:0000256" key="2">
    <source>
        <dbReference type="ARBA" id="ARBA00023002"/>
    </source>
</evidence>
<protein>
    <submittedName>
        <fullName evidence="5">NAD(P)-dependent oxidoreductase</fullName>
    </submittedName>
</protein>
<sequence>MRVLLTGAAGSIGRVVSPGLRAAGHEVVPLDLVGAPEGGEDPWHTVDCADPDAVAEVFAAQARAGAPVEAVVHLAGHPDEAGLLASVVSHAVTTAALLDAMVAHRVDRIVYASSNHAVGGTPHGAYSPSQPLGVDGPGHPDTFYGVGKVTAEALLRLHADRYGTHAVACRIGSFLEEPSTRRHLATWLSHGDAVRMVAAALAAPAPGYAVLYGISANTRAWWDLAPGRALDFEPQDDAEAYAEHLPVRPEDEVEDARVGGPFATEAFWRPALDRLSAPPGDASTS</sequence>